<organism evidence="1 2">
    <name type="scientific">Ruminococcus callidus ATCC 27760</name>
    <dbReference type="NCBI Taxonomy" id="411473"/>
    <lineage>
        <taxon>Bacteria</taxon>
        <taxon>Bacillati</taxon>
        <taxon>Bacillota</taxon>
        <taxon>Clostridia</taxon>
        <taxon>Eubacteriales</taxon>
        <taxon>Oscillospiraceae</taxon>
        <taxon>Ruminococcus</taxon>
    </lineage>
</organism>
<dbReference type="EMBL" id="AWVF01000031">
    <property type="protein sequence ID" value="ERJ97220.1"/>
    <property type="molecule type" value="Genomic_DNA"/>
</dbReference>
<dbReference type="AlphaFoldDB" id="U2KYN4"/>
<keyword evidence="2" id="KW-1185">Reference proteome</keyword>
<protein>
    <submittedName>
        <fullName evidence="1">Uncharacterized protein</fullName>
    </submittedName>
</protein>
<evidence type="ECO:0000313" key="2">
    <source>
        <dbReference type="Proteomes" id="UP000016662"/>
    </source>
</evidence>
<comment type="caution">
    <text evidence="1">The sequence shown here is derived from an EMBL/GenBank/DDBJ whole genome shotgun (WGS) entry which is preliminary data.</text>
</comment>
<evidence type="ECO:0000313" key="1">
    <source>
        <dbReference type="EMBL" id="ERJ97220.1"/>
    </source>
</evidence>
<dbReference type="HOGENOM" id="CLU_2169214_0_0_9"/>
<sequence length="110" mass="12704">MEVILMARLKDLKRMCKAYDACIYCPMSEAGCASPNKFYDNADEIVDKWVSEHPVKTYAMDFFEKFPKAPKDPSGCPMPCIRLIYPEAMDKSCLEYTCKDCWNQPIPEDK</sequence>
<proteinExistence type="predicted"/>
<name>U2KYN4_9FIRM</name>
<dbReference type="Proteomes" id="UP000016662">
    <property type="component" value="Unassembled WGS sequence"/>
</dbReference>
<reference evidence="1 2" key="1">
    <citation type="submission" date="2013-07" db="EMBL/GenBank/DDBJ databases">
        <authorList>
            <person name="Weinstock G."/>
            <person name="Sodergren E."/>
            <person name="Wylie T."/>
            <person name="Fulton L."/>
            <person name="Fulton R."/>
            <person name="Fronick C."/>
            <person name="O'Laughlin M."/>
            <person name="Godfrey J."/>
            <person name="Miner T."/>
            <person name="Herter B."/>
            <person name="Appelbaum E."/>
            <person name="Cordes M."/>
            <person name="Lek S."/>
            <person name="Wollam A."/>
            <person name="Pepin K.H."/>
            <person name="Palsikar V.B."/>
            <person name="Mitreva M."/>
            <person name="Wilson R.K."/>
        </authorList>
    </citation>
    <scope>NUCLEOTIDE SEQUENCE [LARGE SCALE GENOMIC DNA]</scope>
    <source>
        <strain evidence="1 2">ATCC 27760</strain>
    </source>
</reference>
<accession>U2KYN4</accession>
<gene>
    <name evidence="1" type="ORF">RUMCAL_00292</name>
</gene>